<organism evidence="1 2">
    <name type="scientific">Dreissena polymorpha</name>
    <name type="common">Zebra mussel</name>
    <name type="synonym">Mytilus polymorpha</name>
    <dbReference type="NCBI Taxonomy" id="45954"/>
    <lineage>
        <taxon>Eukaryota</taxon>
        <taxon>Metazoa</taxon>
        <taxon>Spiralia</taxon>
        <taxon>Lophotrochozoa</taxon>
        <taxon>Mollusca</taxon>
        <taxon>Bivalvia</taxon>
        <taxon>Autobranchia</taxon>
        <taxon>Heteroconchia</taxon>
        <taxon>Euheterodonta</taxon>
        <taxon>Imparidentia</taxon>
        <taxon>Neoheterodontei</taxon>
        <taxon>Myida</taxon>
        <taxon>Dreissenoidea</taxon>
        <taxon>Dreissenidae</taxon>
        <taxon>Dreissena</taxon>
    </lineage>
</organism>
<dbReference type="Proteomes" id="UP000828390">
    <property type="component" value="Unassembled WGS sequence"/>
</dbReference>
<protein>
    <submittedName>
        <fullName evidence="1">Uncharacterized protein</fullName>
    </submittedName>
</protein>
<name>A0A9D4MHG6_DREPO</name>
<gene>
    <name evidence="1" type="ORF">DPMN_039015</name>
</gene>
<dbReference type="AlphaFoldDB" id="A0A9D4MHG6"/>
<evidence type="ECO:0000313" key="1">
    <source>
        <dbReference type="EMBL" id="KAH3875739.1"/>
    </source>
</evidence>
<proteinExistence type="predicted"/>
<evidence type="ECO:0000313" key="2">
    <source>
        <dbReference type="Proteomes" id="UP000828390"/>
    </source>
</evidence>
<reference evidence="1" key="1">
    <citation type="journal article" date="2019" name="bioRxiv">
        <title>The Genome of the Zebra Mussel, Dreissena polymorpha: A Resource for Invasive Species Research.</title>
        <authorList>
            <person name="McCartney M.A."/>
            <person name="Auch B."/>
            <person name="Kono T."/>
            <person name="Mallez S."/>
            <person name="Zhang Y."/>
            <person name="Obille A."/>
            <person name="Becker A."/>
            <person name="Abrahante J.E."/>
            <person name="Garbe J."/>
            <person name="Badalamenti J.P."/>
            <person name="Herman A."/>
            <person name="Mangelson H."/>
            <person name="Liachko I."/>
            <person name="Sullivan S."/>
            <person name="Sone E.D."/>
            <person name="Koren S."/>
            <person name="Silverstein K.A.T."/>
            <person name="Beckman K.B."/>
            <person name="Gohl D.M."/>
        </authorList>
    </citation>
    <scope>NUCLEOTIDE SEQUENCE</scope>
    <source>
        <strain evidence="1">Duluth1</strain>
        <tissue evidence="1">Whole animal</tissue>
    </source>
</reference>
<keyword evidence="2" id="KW-1185">Reference proteome</keyword>
<reference evidence="1" key="2">
    <citation type="submission" date="2020-11" db="EMBL/GenBank/DDBJ databases">
        <authorList>
            <person name="McCartney M.A."/>
            <person name="Auch B."/>
            <person name="Kono T."/>
            <person name="Mallez S."/>
            <person name="Becker A."/>
            <person name="Gohl D.M."/>
            <person name="Silverstein K.A.T."/>
            <person name="Koren S."/>
            <person name="Bechman K.B."/>
            <person name="Herman A."/>
            <person name="Abrahante J.E."/>
            <person name="Garbe J."/>
        </authorList>
    </citation>
    <scope>NUCLEOTIDE SEQUENCE</scope>
    <source>
        <strain evidence="1">Duluth1</strain>
        <tissue evidence="1">Whole animal</tissue>
    </source>
</reference>
<sequence length="135" mass="14738">MSSHDPVKTQPRNDWANVFANGFAFQGTGTFRKDYTVHITSRVLTRKTATPADSNAFQWTGNILKPSVNTDFHCHTMKTTLPPDSNGFQWTGSIVVPDALHDDLTIHVTSISTTGNAPAPGGHSFQRIETILNSA</sequence>
<dbReference type="EMBL" id="JAIWYP010000002">
    <property type="protein sequence ID" value="KAH3875739.1"/>
    <property type="molecule type" value="Genomic_DNA"/>
</dbReference>
<comment type="caution">
    <text evidence="1">The sequence shown here is derived from an EMBL/GenBank/DDBJ whole genome shotgun (WGS) entry which is preliminary data.</text>
</comment>
<accession>A0A9D4MHG6</accession>